<protein>
    <submittedName>
        <fullName evidence="1">Uncharacterized protein</fullName>
    </submittedName>
</protein>
<evidence type="ECO:0000313" key="2">
    <source>
        <dbReference type="Proteomes" id="UP001501116"/>
    </source>
</evidence>
<proteinExistence type="predicted"/>
<dbReference type="Proteomes" id="UP001501116">
    <property type="component" value="Unassembled WGS sequence"/>
</dbReference>
<organism evidence="1 2">
    <name type="scientific">Amycolatopsis minnesotensis</name>
    <dbReference type="NCBI Taxonomy" id="337894"/>
    <lineage>
        <taxon>Bacteria</taxon>
        <taxon>Bacillati</taxon>
        <taxon>Actinomycetota</taxon>
        <taxon>Actinomycetes</taxon>
        <taxon>Pseudonocardiales</taxon>
        <taxon>Pseudonocardiaceae</taxon>
        <taxon>Amycolatopsis</taxon>
    </lineage>
</organism>
<reference evidence="1 2" key="1">
    <citation type="journal article" date="2019" name="Int. J. Syst. Evol. Microbiol.">
        <title>The Global Catalogue of Microorganisms (GCM) 10K type strain sequencing project: providing services to taxonomists for standard genome sequencing and annotation.</title>
        <authorList>
            <consortium name="The Broad Institute Genomics Platform"/>
            <consortium name="The Broad Institute Genome Sequencing Center for Infectious Disease"/>
            <person name="Wu L."/>
            <person name="Ma J."/>
        </authorList>
    </citation>
    <scope>NUCLEOTIDE SEQUENCE [LARGE SCALE GENOMIC DNA]</scope>
    <source>
        <strain evidence="1 2">JCM 14545</strain>
    </source>
</reference>
<name>A0ABN2PXW0_9PSEU</name>
<keyword evidence="2" id="KW-1185">Reference proteome</keyword>
<dbReference type="EMBL" id="BAAANN010000001">
    <property type="protein sequence ID" value="GAA1937161.1"/>
    <property type="molecule type" value="Genomic_DNA"/>
</dbReference>
<accession>A0ABN2PXW0</accession>
<evidence type="ECO:0000313" key="1">
    <source>
        <dbReference type="EMBL" id="GAA1937161.1"/>
    </source>
</evidence>
<gene>
    <name evidence="1" type="ORF">GCM10009754_00230</name>
</gene>
<comment type="caution">
    <text evidence="1">The sequence shown here is derived from an EMBL/GenBank/DDBJ whole genome shotgun (WGS) entry which is preliminary data.</text>
</comment>
<sequence>MPGDPPRTATRWLHGRPGYRCRHGYTTATPRPDHAPRNVYVREEHLLETVIGLLHQDGQADGHSLLDVGECPRLRGLELVCSHNSRQLQPAAARKIVSLPSSSGQTTLAVDWNLRTGDAAARRKEDAKDRRGVHLAGIEKPLFSGRDVHTSK</sequence>